<dbReference type="EMBL" id="OX395132">
    <property type="protein sequence ID" value="CAI5780171.1"/>
    <property type="molecule type" value="Genomic_DNA"/>
</dbReference>
<reference evidence="2" key="1">
    <citation type="submission" date="2022-12" db="EMBL/GenBank/DDBJ databases">
        <authorList>
            <person name="Alioto T."/>
            <person name="Alioto T."/>
            <person name="Gomez Garrido J."/>
        </authorList>
    </citation>
    <scope>NUCLEOTIDE SEQUENCE</scope>
</reference>
<protein>
    <submittedName>
        <fullName evidence="2">Uncharacterized protein</fullName>
    </submittedName>
</protein>
<dbReference type="AlphaFoldDB" id="A0AA35KKY8"/>
<keyword evidence="3" id="KW-1185">Reference proteome</keyword>
<evidence type="ECO:0000313" key="3">
    <source>
        <dbReference type="Proteomes" id="UP001178461"/>
    </source>
</evidence>
<dbReference type="Proteomes" id="UP001178461">
    <property type="component" value="Chromosome 7"/>
</dbReference>
<sequence length="73" mass="8039">MPTVVAVNYCKAESREQTRRLMIKASSNWNKSTQSKLHGGLSRSDSCSSGNIQTPLNHTRAIELDLSTCSVSR</sequence>
<proteinExistence type="predicted"/>
<feature type="compositionally biased region" description="Polar residues" evidence="1">
    <location>
        <begin position="25"/>
        <end position="36"/>
    </location>
</feature>
<feature type="compositionally biased region" description="Polar residues" evidence="1">
    <location>
        <begin position="43"/>
        <end position="52"/>
    </location>
</feature>
<evidence type="ECO:0000256" key="1">
    <source>
        <dbReference type="SAM" id="MobiDB-lite"/>
    </source>
</evidence>
<name>A0AA35KKY8_9SAUR</name>
<organism evidence="2 3">
    <name type="scientific">Podarcis lilfordi</name>
    <name type="common">Lilford's wall lizard</name>
    <dbReference type="NCBI Taxonomy" id="74358"/>
    <lineage>
        <taxon>Eukaryota</taxon>
        <taxon>Metazoa</taxon>
        <taxon>Chordata</taxon>
        <taxon>Craniata</taxon>
        <taxon>Vertebrata</taxon>
        <taxon>Euteleostomi</taxon>
        <taxon>Lepidosauria</taxon>
        <taxon>Squamata</taxon>
        <taxon>Bifurcata</taxon>
        <taxon>Unidentata</taxon>
        <taxon>Episquamata</taxon>
        <taxon>Laterata</taxon>
        <taxon>Lacertibaenia</taxon>
        <taxon>Lacertidae</taxon>
        <taxon>Podarcis</taxon>
    </lineage>
</organism>
<gene>
    <name evidence="2" type="ORF">PODLI_1B040745</name>
</gene>
<evidence type="ECO:0000313" key="2">
    <source>
        <dbReference type="EMBL" id="CAI5780171.1"/>
    </source>
</evidence>
<feature type="region of interest" description="Disordered" evidence="1">
    <location>
        <begin position="25"/>
        <end position="52"/>
    </location>
</feature>
<accession>A0AA35KKY8</accession>